<dbReference type="Pfam" id="PF06564">
    <property type="entry name" value="CBP_BcsQ"/>
    <property type="match status" value="1"/>
</dbReference>
<evidence type="ECO:0000256" key="3">
    <source>
        <dbReference type="SAM" id="MobiDB-lite"/>
    </source>
</evidence>
<dbReference type="GO" id="GO:0005524">
    <property type="term" value="F:ATP binding"/>
    <property type="evidence" value="ECO:0007669"/>
    <property type="project" value="UniProtKB-KW"/>
</dbReference>
<dbReference type="AlphaFoldDB" id="A0A7L4YLZ3"/>
<dbReference type="InterPro" id="IPR027417">
    <property type="entry name" value="P-loop_NTPase"/>
</dbReference>
<sequence length="366" mass="38833">MKLQSSRIEPTERAERAERAEQTAASTALVVTADERLRERVHRILAATGRAMLSATAAEADERWSEADVVLVDVASAAAVADLDPPRRERVYLISDGPVPESAWRECVAIGGLDAVDLDEHAHWLVEQISAPARPVAHGRVLGVTGACGGVGASTTTAALALAATQVELKVLVVDADERGGQLDLLLDGAHPGLGWGDLQQLTGRVSGEALRSAITTFGDIPVVTTGREQPPCEIPFDALRTVVAAGAGAFDLTLLDVPAYADIADIAAICDLLAVVTTSDARGGLSLRRWRERHEELDAIVAARTPHRHCLPTDAFTDLAGDSADVVWLSEIRRSAERFGRSRPGVVPRDRIVDDAVSLITVVGL</sequence>
<reference evidence="5 6" key="1">
    <citation type="journal article" date="2018" name="Int. J. Syst. Evol. Microbiol.">
        <title>Epidermidibacterium keratini gen. nov., sp. nov., a member of the family Sporichthyaceae, isolated from keratin epidermis.</title>
        <authorList>
            <person name="Lee D.G."/>
            <person name="Trujillo M.E."/>
            <person name="Kang S."/>
            <person name="Nam J.J."/>
            <person name="Kim Y.J."/>
        </authorList>
    </citation>
    <scope>NUCLEOTIDE SEQUENCE [LARGE SCALE GENOMIC DNA]</scope>
    <source>
        <strain evidence="5 6">EPI-7</strain>
    </source>
</reference>
<dbReference type="GO" id="GO:0016887">
    <property type="term" value="F:ATP hydrolysis activity"/>
    <property type="evidence" value="ECO:0007669"/>
    <property type="project" value="TreeGrafter"/>
</dbReference>
<protein>
    <recommendedName>
        <fullName evidence="4">Rv3660c-like CheY-like N-terminal domain-containing protein</fullName>
    </recommendedName>
</protein>
<proteinExistence type="predicted"/>
<dbReference type="Gene3D" id="3.40.50.300">
    <property type="entry name" value="P-loop containing nucleotide triphosphate hydrolases"/>
    <property type="match status" value="1"/>
</dbReference>
<evidence type="ECO:0000256" key="2">
    <source>
        <dbReference type="ARBA" id="ARBA00022840"/>
    </source>
</evidence>
<evidence type="ECO:0000313" key="6">
    <source>
        <dbReference type="Proteomes" id="UP000463857"/>
    </source>
</evidence>
<evidence type="ECO:0000256" key="1">
    <source>
        <dbReference type="ARBA" id="ARBA00022741"/>
    </source>
</evidence>
<dbReference type="GO" id="GO:0051782">
    <property type="term" value="P:negative regulation of cell division"/>
    <property type="evidence" value="ECO:0007669"/>
    <property type="project" value="TreeGrafter"/>
</dbReference>
<dbReference type="InterPro" id="IPR059050">
    <property type="entry name" value="Rv3660c_N"/>
</dbReference>
<gene>
    <name evidence="5" type="ORF">EK0264_07120</name>
</gene>
<evidence type="ECO:0000313" key="5">
    <source>
        <dbReference type="EMBL" id="QHC00072.1"/>
    </source>
</evidence>
<keyword evidence="2" id="KW-0067">ATP-binding</keyword>
<accession>A0A7L4YLZ3</accession>
<dbReference type="InterPro" id="IPR017746">
    <property type="entry name" value="Cellulose_synthase_operon_BcsQ"/>
</dbReference>
<dbReference type="GO" id="GO:0005829">
    <property type="term" value="C:cytosol"/>
    <property type="evidence" value="ECO:0007669"/>
    <property type="project" value="TreeGrafter"/>
</dbReference>
<dbReference type="EMBL" id="CP047156">
    <property type="protein sequence ID" value="QHC00072.1"/>
    <property type="molecule type" value="Genomic_DNA"/>
</dbReference>
<dbReference type="PANTHER" id="PTHR43384:SF6">
    <property type="entry name" value="SEPTUM SITE-DETERMINING PROTEIN MIND HOMOLOG, CHLOROPLASTIC"/>
    <property type="match status" value="1"/>
</dbReference>
<organism evidence="5 6">
    <name type="scientific">Epidermidibacterium keratini</name>
    <dbReference type="NCBI Taxonomy" id="1891644"/>
    <lineage>
        <taxon>Bacteria</taxon>
        <taxon>Bacillati</taxon>
        <taxon>Actinomycetota</taxon>
        <taxon>Actinomycetes</taxon>
        <taxon>Sporichthyales</taxon>
        <taxon>Sporichthyaceae</taxon>
        <taxon>Epidermidibacterium</taxon>
    </lineage>
</organism>
<dbReference type="PANTHER" id="PTHR43384">
    <property type="entry name" value="SEPTUM SITE-DETERMINING PROTEIN MIND HOMOLOG, CHLOROPLASTIC-RELATED"/>
    <property type="match status" value="1"/>
</dbReference>
<keyword evidence="6" id="KW-1185">Reference proteome</keyword>
<dbReference type="InParanoid" id="A0A7L4YLZ3"/>
<dbReference type="OrthoDB" id="3252838at2"/>
<dbReference type="SUPFAM" id="SSF52540">
    <property type="entry name" value="P-loop containing nucleoside triphosphate hydrolases"/>
    <property type="match status" value="1"/>
</dbReference>
<evidence type="ECO:0000259" key="4">
    <source>
        <dbReference type="Pfam" id="PF26563"/>
    </source>
</evidence>
<dbReference type="KEGG" id="eke:EK0264_07120"/>
<dbReference type="NCBIfam" id="TIGR03815">
    <property type="entry name" value="CpaE_hom_Actino"/>
    <property type="match status" value="1"/>
</dbReference>
<name>A0A7L4YLZ3_9ACTN</name>
<feature type="region of interest" description="Disordered" evidence="3">
    <location>
        <begin position="1"/>
        <end position="23"/>
    </location>
</feature>
<keyword evidence="1" id="KW-0547">Nucleotide-binding</keyword>
<dbReference type="RefSeq" id="WP_159544190.1">
    <property type="nucleotide sequence ID" value="NZ_CP047156.1"/>
</dbReference>
<dbReference type="InterPro" id="IPR050625">
    <property type="entry name" value="ParA/MinD_ATPase"/>
</dbReference>
<dbReference type="InterPro" id="IPR022521">
    <property type="entry name" value="Rv3660c"/>
</dbReference>
<feature type="domain" description="Rv3660c-like CheY-like N-terminal" evidence="4">
    <location>
        <begin position="31"/>
        <end position="135"/>
    </location>
</feature>
<dbReference type="Proteomes" id="UP000463857">
    <property type="component" value="Chromosome"/>
</dbReference>
<feature type="compositionally biased region" description="Basic and acidic residues" evidence="3">
    <location>
        <begin position="9"/>
        <end position="21"/>
    </location>
</feature>
<dbReference type="GO" id="GO:0009898">
    <property type="term" value="C:cytoplasmic side of plasma membrane"/>
    <property type="evidence" value="ECO:0007669"/>
    <property type="project" value="TreeGrafter"/>
</dbReference>
<dbReference type="Pfam" id="PF26563">
    <property type="entry name" value="Rv3660c_N"/>
    <property type="match status" value="1"/>
</dbReference>